<gene>
    <name evidence="3" type="primary">LOC111119529</name>
</gene>
<name>A0A8B8CI98_CRAVI</name>
<dbReference type="AlphaFoldDB" id="A0A8B8CI98"/>
<dbReference type="GeneID" id="111119529"/>
<keyword evidence="2" id="KW-1185">Reference proteome</keyword>
<evidence type="ECO:0000256" key="1">
    <source>
        <dbReference type="SAM" id="MobiDB-lite"/>
    </source>
</evidence>
<proteinExistence type="predicted"/>
<evidence type="ECO:0000313" key="3">
    <source>
        <dbReference type="RefSeq" id="XP_022315450.1"/>
    </source>
</evidence>
<dbReference type="Proteomes" id="UP000694844">
    <property type="component" value="Chromosome 2"/>
</dbReference>
<feature type="region of interest" description="Disordered" evidence="1">
    <location>
        <begin position="1"/>
        <end position="52"/>
    </location>
</feature>
<dbReference type="KEGG" id="cvn:111119529"/>
<feature type="compositionally biased region" description="Acidic residues" evidence="1">
    <location>
        <begin position="32"/>
        <end position="46"/>
    </location>
</feature>
<evidence type="ECO:0000313" key="2">
    <source>
        <dbReference type="Proteomes" id="UP000694844"/>
    </source>
</evidence>
<organism evidence="2 3">
    <name type="scientific">Crassostrea virginica</name>
    <name type="common">Eastern oyster</name>
    <dbReference type="NCBI Taxonomy" id="6565"/>
    <lineage>
        <taxon>Eukaryota</taxon>
        <taxon>Metazoa</taxon>
        <taxon>Spiralia</taxon>
        <taxon>Lophotrochozoa</taxon>
        <taxon>Mollusca</taxon>
        <taxon>Bivalvia</taxon>
        <taxon>Autobranchia</taxon>
        <taxon>Pteriomorphia</taxon>
        <taxon>Ostreida</taxon>
        <taxon>Ostreoidea</taxon>
        <taxon>Ostreidae</taxon>
        <taxon>Crassostrea</taxon>
    </lineage>
</organism>
<protein>
    <submittedName>
        <fullName evidence="3">Uncharacterized protein LOC111119529</fullName>
    </submittedName>
</protein>
<sequence>MSDNANEEDIEMANEYTKDEVRDSGNMGGYESSDEQEELCAQDEVPEGNMSSRTYVMTPVSTYQLDDDLLKSIVSFRHRNRTLVKNSNLNYTTADTTPEAVKKHMNFMGSPERLTPTLKQPGSVKRRKQRRVTINNLVLEQSYQTEEQQRLSVSVGSLPSVSLNSTSVHIFQTTTSESPYSCVYAITAQNLEHLQHGKLEARGGPAHILLPQVQCGQ</sequence>
<reference evidence="3" key="1">
    <citation type="submission" date="2025-08" db="UniProtKB">
        <authorList>
            <consortium name="RefSeq"/>
        </authorList>
    </citation>
    <scope>IDENTIFICATION</scope>
    <source>
        <tissue evidence="3">Whole sample</tissue>
    </source>
</reference>
<dbReference type="RefSeq" id="XP_022315450.1">
    <property type="nucleotide sequence ID" value="XM_022459742.1"/>
</dbReference>
<accession>A0A8B8CI98</accession>
<feature type="compositionally biased region" description="Acidic residues" evidence="1">
    <location>
        <begin position="1"/>
        <end position="12"/>
    </location>
</feature>